<dbReference type="AlphaFoldDB" id="A0A0G4IFH6"/>
<evidence type="ECO:0000256" key="7">
    <source>
        <dbReference type="SAM" id="MobiDB-lite"/>
    </source>
</evidence>
<feature type="domain" description="TauD/TfdA-like" evidence="8">
    <location>
        <begin position="403"/>
        <end position="665"/>
    </location>
</feature>
<evidence type="ECO:0000259" key="8">
    <source>
        <dbReference type="Pfam" id="PF02668"/>
    </source>
</evidence>
<protein>
    <recommendedName>
        <fullName evidence="8">TauD/TfdA-like domain-containing protein</fullName>
    </recommendedName>
</protein>
<dbReference type="Pfam" id="PF02668">
    <property type="entry name" value="TauD"/>
    <property type="match status" value="1"/>
</dbReference>
<accession>A0A0G4IFH6</accession>
<feature type="compositionally biased region" description="Basic and acidic residues" evidence="7">
    <location>
        <begin position="177"/>
        <end position="187"/>
    </location>
</feature>
<feature type="compositionally biased region" description="Acidic residues" evidence="7">
    <location>
        <begin position="126"/>
        <end position="137"/>
    </location>
</feature>
<evidence type="ECO:0000256" key="3">
    <source>
        <dbReference type="ARBA" id="ARBA00022723"/>
    </source>
</evidence>
<dbReference type="EMBL" id="CDMZ01005920">
    <property type="protein sequence ID" value="CEM55891.1"/>
    <property type="molecule type" value="Genomic_DNA"/>
</dbReference>
<reference evidence="9" key="1">
    <citation type="submission" date="2014-11" db="EMBL/GenBank/DDBJ databases">
        <authorList>
            <person name="Otto D Thomas"/>
            <person name="Naeem Raeece"/>
        </authorList>
    </citation>
    <scope>NUCLEOTIDE SEQUENCE</scope>
</reference>
<evidence type="ECO:0000256" key="4">
    <source>
        <dbReference type="ARBA" id="ARBA00022964"/>
    </source>
</evidence>
<feature type="region of interest" description="Disordered" evidence="7">
    <location>
        <begin position="98"/>
        <end position="195"/>
    </location>
</feature>
<proteinExistence type="inferred from homology"/>
<feature type="compositionally biased region" description="Basic and acidic residues" evidence="7">
    <location>
        <begin position="271"/>
        <end position="322"/>
    </location>
</feature>
<dbReference type="InterPro" id="IPR051178">
    <property type="entry name" value="TfdA_dioxygenase"/>
</dbReference>
<dbReference type="InterPro" id="IPR003819">
    <property type="entry name" value="TauD/TfdA-like"/>
</dbReference>
<keyword evidence="3" id="KW-0479">Metal-binding</keyword>
<feature type="compositionally biased region" description="Basic and acidic residues" evidence="7">
    <location>
        <begin position="102"/>
        <end position="117"/>
    </location>
</feature>
<evidence type="ECO:0000256" key="2">
    <source>
        <dbReference type="ARBA" id="ARBA00005896"/>
    </source>
</evidence>
<keyword evidence="4" id="KW-0223">Dioxygenase</keyword>
<sequence>MHFVPAPSSVDLLGWHSLKDFGDAEKFVGGGEAGIEELKRLGKKPSETSFIGPEVFLVEIGVLVWVCRNAGELFEVGSAYEELRGVPVEESGLLNTATVTGEGDRGDENEWHGEGPLKGKKREKTEEEEEEEEEEEGRETLRSEEAREGGEDSENRGAIQGAGAATDNTEGEVENNLSRRKEKDGNKSRQRKIRTRFICDFDENGLRALGDALQEWWEGDPPRLGGGLGQQSFDSEKSVHAHGHSSDAEENGEPVYSQSSPDVAVEAQNDILHREGESDKGGKESLRKEEDIPSSLDRGKEEKERRDGESRLQSNSEKEKEGAPSPDLKASRLSSETQTHSHPELNANTLSDCPGGLPHRLPTLPFNQTTNSSEIPTTCLAPSQTSLKLTAHTQTDRPLSLAVEELHPFGARISGLNLTSFLPDPQSLSEELERLISLHRVLVIPDQHDITPESQLEIMSWFGVPGKEPASIPSLPEGIASRSTDPARGDSVRAIAWHLDSIAGKRTFARMTSLSGKSVLPGVPTDFVSTADVFAALTEEERESWKTAAVELRECRGAVRMGFHPLFFKNPLRPGEVMVVIHPSYKCVKDPQVSTFTCNSTEPGRLTLHPQEDNVLESPSEAVRISDRLQSLCSSLADSPAALLHEWTEGDFLLFDNVAVVHRTSPRSKVLAPRSGATDRARVIHRALAFAPSAEVEPSEAFFC</sequence>
<dbReference type="InterPro" id="IPR042098">
    <property type="entry name" value="TauD-like_sf"/>
</dbReference>
<feature type="compositionally biased region" description="Basic and acidic residues" evidence="7">
    <location>
        <begin position="138"/>
        <end position="155"/>
    </location>
</feature>
<evidence type="ECO:0000313" key="9">
    <source>
        <dbReference type="EMBL" id="CEM55891.1"/>
    </source>
</evidence>
<name>A0A0G4IFH6_9ALVE</name>
<dbReference type="VEuPathDB" id="CryptoDB:Cvel_2461"/>
<evidence type="ECO:0000256" key="1">
    <source>
        <dbReference type="ARBA" id="ARBA00001954"/>
    </source>
</evidence>
<feature type="region of interest" description="Disordered" evidence="7">
    <location>
        <begin position="217"/>
        <end position="373"/>
    </location>
</feature>
<comment type="cofactor">
    <cofactor evidence="1">
        <name>Fe(2+)</name>
        <dbReference type="ChEBI" id="CHEBI:29033"/>
    </cofactor>
</comment>
<feature type="compositionally biased region" description="Polar residues" evidence="7">
    <location>
        <begin position="332"/>
        <end position="351"/>
    </location>
</feature>
<gene>
    <name evidence="9" type="ORF">Cvel_2461</name>
</gene>
<evidence type="ECO:0000256" key="6">
    <source>
        <dbReference type="ARBA" id="ARBA00023004"/>
    </source>
</evidence>
<dbReference type="Gene3D" id="3.60.130.10">
    <property type="entry name" value="Clavaminate synthase-like"/>
    <property type="match status" value="1"/>
</dbReference>
<dbReference type="PANTHER" id="PTHR43779:SF2">
    <property type="entry name" value="ALPHA-KETOGLUTARATE-DEPENDENT XANTHINE DIOXYGENASE XAN1"/>
    <property type="match status" value="1"/>
</dbReference>
<dbReference type="GO" id="GO:0051213">
    <property type="term" value="F:dioxygenase activity"/>
    <property type="evidence" value="ECO:0007669"/>
    <property type="project" value="UniProtKB-KW"/>
</dbReference>
<evidence type="ECO:0000256" key="5">
    <source>
        <dbReference type="ARBA" id="ARBA00023002"/>
    </source>
</evidence>
<keyword evidence="5" id="KW-0560">Oxidoreductase</keyword>
<feature type="compositionally biased region" description="Basic and acidic residues" evidence="7">
    <location>
        <begin position="234"/>
        <end position="247"/>
    </location>
</feature>
<dbReference type="SUPFAM" id="SSF51197">
    <property type="entry name" value="Clavaminate synthase-like"/>
    <property type="match status" value="1"/>
</dbReference>
<organism evidence="9">
    <name type="scientific">Chromera velia CCMP2878</name>
    <dbReference type="NCBI Taxonomy" id="1169474"/>
    <lineage>
        <taxon>Eukaryota</taxon>
        <taxon>Sar</taxon>
        <taxon>Alveolata</taxon>
        <taxon>Colpodellida</taxon>
        <taxon>Chromeraceae</taxon>
        <taxon>Chromera</taxon>
    </lineage>
</organism>
<dbReference type="PANTHER" id="PTHR43779">
    <property type="entry name" value="DIOXYGENASE RV0097-RELATED"/>
    <property type="match status" value="1"/>
</dbReference>
<comment type="similarity">
    <text evidence="2">Belongs to the TfdA dioxygenase family.</text>
</comment>
<keyword evidence="6" id="KW-0408">Iron</keyword>
<dbReference type="GO" id="GO:0046872">
    <property type="term" value="F:metal ion binding"/>
    <property type="evidence" value="ECO:0007669"/>
    <property type="project" value="UniProtKB-KW"/>
</dbReference>